<name>A0A0K3CLE8_RHOTO</name>
<dbReference type="GO" id="GO:0005737">
    <property type="term" value="C:cytoplasm"/>
    <property type="evidence" value="ECO:0007669"/>
    <property type="project" value="TreeGrafter"/>
</dbReference>
<dbReference type="Gene3D" id="3.10.310.10">
    <property type="entry name" value="Diaminopimelate Epimerase, Chain A, domain 1"/>
    <property type="match status" value="2"/>
</dbReference>
<keyword evidence="2" id="KW-0413">Isomerase</keyword>
<organism evidence="4 5">
    <name type="scientific">Rhodotorula toruloides</name>
    <name type="common">Yeast</name>
    <name type="synonym">Rhodosporidium toruloides</name>
    <dbReference type="NCBI Taxonomy" id="5286"/>
    <lineage>
        <taxon>Eukaryota</taxon>
        <taxon>Fungi</taxon>
        <taxon>Dikarya</taxon>
        <taxon>Basidiomycota</taxon>
        <taxon>Pucciniomycotina</taxon>
        <taxon>Microbotryomycetes</taxon>
        <taxon>Sporidiobolales</taxon>
        <taxon>Sporidiobolaceae</taxon>
        <taxon>Rhodotorula</taxon>
    </lineage>
</organism>
<protein>
    <submittedName>
        <fullName evidence="4">BY PROTMAP: gi|472582038|gb|EMS19740.1| phenazine biosynthesis PhzC/PhzF family protein [Rhodosporidium toruloides NP11] gi|647394371|emb|CDR35600.1| RHTO0S01e02982g1_1 [Rhodosporidium toruloides]</fullName>
    </submittedName>
</protein>
<dbReference type="SUPFAM" id="SSF54506">
    <property type="entry name" value="Diaminopimelate epimerase-like"/>
    <property type="match status" value="1"/>
</dbReference>
<dbReference type="InterPro" id="IPR003719">
    <property type="entry name" value="Phenazine_PhzF-like"/>
</dbReference>
<dbReference type="PIRSF" id="PIRSF016184">
    <property type="entry name" value="PhzC_PhzF"/>
    <property type="match status" value="1"/>
</dbReference>
<dbReference type="OMA" id="DWALRWF"/>
<evidence type="ECO:0000256" key="3">
    <source>
        <dbReference type="PIRSR" id="PIRSR016184-1"/>
    </source>
</evidence>
<dbReference type="EMBL" id="CWKI01000010">
    <property type="protein sequence ID" value="CTR09527.1"/>
    <property type="molecule type" value="Genomic_DNA"/>
</dbReference>
<gene>
    <name evidence="4" type="primary">FGENESH: predicted gene_10.225</name>
    <name evidence="4" type="ORF">BN2166_0053880</name>
</gene>
<dbReference type="AlphaFoldDB" id="A0A0K3CLE8"/>
<evidence type="ECO:0000313" key="4">
    <source>
        <dbReference type="EMBL" id="CTR09527.1"/>
    </source>
</evidence>
<feature type="active site" evidence="3">
    <location>
        <position position="55"/>
    </location>
</feature>
<evidence type="ECO:0000256" key="1">
    <source>
        <dbReference type="ARBA" id="ARBA00008270"/>
    </source>
</evidence>
<dbReference type="Pfam" id="PF02567">
    <property type="entry name" value="PhzC-PhzF"/>
    <property type="match status" value="1"/>
</dbReference>
<sequence length="314" mass="33865">MTRTHPFQTVDAFTSSPFSGNPAAVLIFTSSPEDQQLAKDDDLMQKIAAEFNLAETAFCRALVEGKTEGGDEGSPEYEIRWRTPTLEVRMLGGHATLASAHVLFTTYHPTATSLTFRTLHSGTLRALRNKSDNSISLDFPAASLLTLEEGHRRRPKIVDAVKAATGLGEESVGKVAWWDAWNGAVVELDAGVDLANLKVDIAATATVGDILLLTQPAPASSGFDIYSRVFARPVGIDEDPVTGAAHTALAVFYLLDPSTASRLPHSSQALSSSTLRAKQVSKRGGELVVVLDQEIKRVELRGQARRVMKGEIEL</sequence>
<proteinExistence type="inferred from homology"/>
<dbReference type="Proteomes" id="UP000199069">
    <property type="component" value="Unassembled WGS sequence"/>
</dbReference>
<dbReference type="PANTHER" id="PTHR13774:SF17">
    <property type="entry name" value="PHENAZINE BIOSYNTHESIS-LIKE DOMAIN-CONTAINING PROTEIN"/>
    <property type="match status" value="1"/>
</dbReference>
<dbReference type="PANTHER" id="PTHR13774">
    <property type="entry name" value="PHENAZINE BIOSYNTHESIS PROTEIN"/>
    <property type="match status" value="1"/>
</dbReference>
<evidence type="ECO:0000313" key="5">
    <source>
        <dbReference type="Proteomes" id="UP000199069"/>
    </source>
</evidence>
<keyword evidence="5" id="KW-1185">Reference proteome</keyword>
<dbReference type="STRING" id="5286.A0A0K3CLE8"/>
<reference evidence="4 5" key="1">
    <citation type="submission" date="2015-07" db="EMBL/GenBank/DDBJ databases">
        <authorList>
            <person name="Cajimat M.N.B."/>
            <person name="Milazzo M.L."/>
            <person name="Fulhorst C.F."/>
        </authorList>
    </citation>
    <scope>NUCLEOTIDE SEQUENCE [LARGE SCALE GENOMIC DNA]</scope>
    <source>
        <strain evidence="4">Single colony</strain>
    </source>
</reference>
<dbReference type="GO" id="GO:0016853">
    <property type="term" value="F:isomerase activity"/>
    <property type="evidence" value="ECO:0007669"/>
    <property type="project" value="UniProtKB-KW"/>
</dbReference>
<evidence type="ECO:0000256" key="2">
    <source>
        <dbReference type="ARBA" id="ARBA00023235"/>
    </source>
</evidence>
<comment type="similarity">
    <text evidence="1">Belongs to the PhzF family.</text>
</comment>
<accession>A0A0K3CLE8</accession>
<dbReference type="NCBIfam" id="TIGR00654">
    <property type="entry name" value="PhzF_family"/>
    <property type="match status" value="1"/>
</dbReference>